<proteinExistence type="predicted"/>
<dbReference type="InterPro" id="IPR001867">
    <property type="entry name" value="OmpR/PhoB-type_DNA-bd"/>
</dbReference>
<dbReference type="InParanoid" id="A0A414NEN8"/>
<gene>
    <name evidence="11" type="ORF">DW682_00710</name>
</gene>
<protein>
    <submittedName>
        <fullName evidence="11">DNA-binding response regulator</fullName>
    </submittedName>
</protein>
<feature type="DNA-binding region" description="OmpR/PhoB-type" evidence="7">
    <location>
        <begin position="175"/>
        <end position="276"/>
    </location>
</feature>
<dbReference type="InterPro" id="IPR039420">
    <property type="entry name" value="WalR-like"/>
</dbReference>
<dbReference type="CDD" id="cd00383">
    <property type="entry name" value="trans_reg_C"/>
    <property type="match status" value="1"/>
</dbReference>
<dbReference type="AlphaFoldDB" id="A0A414NEN8"/>
<feature type="domain" description="Response regulatory" evidence="9">
    <location>
        <begin position="7"/>
        <end position="121"/>
    </location>
</feature>
<dbReference type="Pfam" id="PF00486">
    <property type="entry name" value="Trans_reg_C"/>
    <property type="match status" value="1"/>
</dbReference>
<dbReference type="InterPro" id="IPR011006">
    <property type="entry name" value="CheY-like_superfamily"/>
</dbReference>
<accession>A0A414NEN8</accession>
<keyword evidence="3" id="KW-0805">Transcription regulation</keyword>
<dbReference type="InterPro" id="IPR036388">
    <property type="entry name" value="WH-like_DNA-bd_sf"/>
</dbReference>
<dbReference type="SUPFAM" id="SSF46894">
    <property type="entry name" value="C-terminal effector domain of the bipartite response regulators"/>
    <property type="match status" value="1"/>
</dbReference>
<evidence type="ECO:0000256" key="4">
    <source>
        <dbReference type="ARBA" id="ARBA00023125"/>
    </source>
</evidence>
<evidence type="ECO:0000313" key="12">
    <source>
        <dbReference type="Proteomes" id="UP000283983"/>
    </source>
</evidence>
<dbReference type="PROSITE" id="PS50110">
    <property type="entry name" value="RESPONSE_REGULATORY"/>
    <property type="match status" value="1"/>
</dbReference>
<name>A0A414NEN8_9ACTN</name>
<dbReference type="Pfam" id="PF00072">
    <property type="entry name" value="Response_reg"/>
    <property type="match status" value="1"/>
</dbReference>
<dbReference type="Gene3D" id="3.40.50.2300">
    <property type="match status" value="1"/>
</dbReference>
<evidence type="ECO:0000256" key="7">
    <source>
        <dbReference type="PROSITE-ProRule" id="PRU01091"/>
    </source>
</evidence>
<dbReference type="PANTHER" id="PTHR48111:SF2">
    <property type="entry name" value="RESPONSE REGULATOR SAER"/>
    <property type="match status" value="1"/>
</dbReference>
<dbReference type="GO" id="GO:0000156">
    <property type="term" value="F:phosphorelay response regulator activity"/>
    <property type="evidence" value="ECO:0007669"/>
    <property type="project" value="TreeGrafter"/>
</dbReference>
<dbReference type="PROSITE" id="PS51755">
    <property type="entry name" value="OMPR_PHOB"/>
    <property type="match status" value="1"/>
</dbReference>
<evidence type="ECO:0000256" key="8">
    <source>
        <dbReference type="SAM" id="MobiDB-lite"/>
    </source>
</evidence>
<keyword evidence="5" id="KW-0804">Transcription</keyword>
<dbReference type="GO" id="GO:0000976">
    <property type="term" value="F:transcription cis-regulatory region binding"/>
    <property type="evidence" value="ECO:0007669"/>
    <property type="project" value="TreeGrafter"/>
</dbReference>
<dbReference type="FunFam" id="3.40.50.2300:FF:000001">
    <property type="entry name" value="DNA-binding response regulator PhoB"/>
    <property type="match status" value="1"/>
</dbReference>
<feature type="domain" description="OmpR/PhoB-type" evidence="10">
    <location>
        <begin position="175"/>
        <end position="276"/>
    </location>
</feature>
<dbReference type="Proteomes" id="UP000283983">
    <property type="component" value="Unassembled WGS sequence"/>
</dbReference>
<evidence type="ECO:0000256" key="2">
    <source>
        <dbReference type="ARBA" id="ARBA00023012"/>
    </source>
</evidence>
<sequence length="277" mass="30280">MGESAMRMLVVDDEVDIANMLAEYFRMEGYDVTCANSGPEALTAASVGAAPDIMLLDVNMPGMDGFEVCRRVREHLSCPIIFLTARVEDVDQLDGFAAGADDYVMKPFSLEVLGRRVAAHMAREGRVRERENAVRFFRELTIDYKQRTVEVRPVTGEPGDGAVKGVGVEKPGSEGSHAKISDALEGSIAGGAGACPSRTYVDLTKLEFDIVALLSKRPGQVFDRDAIYERVWGWDAAGDPSQVREHVRRIRNKLAAAGVADDPIETVWGVGYKWVAK</sequence>
<evidence type="ECO:0000259" key="9">
    <source>
        <dbReference type="PROSITE" id="PS50110"/>
    </source>
</evidence>
<dbReference type="SMART" id="SM00448">
    <property type="entry name" value="REC"/>
    <property type="match status" value="1"/>
</dbReference>
<organism evidence="11 12">
    <name type="scientific">Collinsella intestinalis</name>
    <dbReference type="NCBI Taxonomy" id="147207"/>
    <lineage>
        <taxon>Bacteria</taxon>
        <taxon>Bacillati</taxon>
        <taxon>Actinomycetota</taxon>
        <taxon>Coriobacteriia</taxon>
        <taxon>Coriobacteriales</taxon>
        <taxon>Coriobacteriaceae</taxon>
        <taxon>Collinsella</taxon>
    </lineage>
</organism>
<dbReference type="GO" id="GO:0005829">
    <property type="term" value="C:cytosol"/>
    <property type="evidence" value="ECO:0007669"/>
    <property type="project" value="TreeGrafter"/>
</dbReference>
<keyword evidence="2" id="KW-0902">Two-component regulatory system</keyword>
<dbReference type="GO" id="GO:0032993">
    <property type="term" value="C:protein-DNA complex"/>
    <property type="evidence" value="ECO:0007669"/>
    <property type="project" value="TreeGrafter"/>
</dbReference>
<keyword evidence="1 6" id="KW-0597">Phosphoprotein</keyword>
<reference evidence="11 12" key="1">
    <citation type="submission" date="2018-08" db="EMBL/GenBank/DDBJ databases">
        <title>A genome reference for cultivated species of the human gut microbiota.</title>
        <authorList>
            <person name="Zou Y."/>
            <person name="Xue W."/>
            <person name="Luo G."/>
        </authorList>
    </citation>
    <scope>NUCLEOTIDE SEQUENCE [LARGE SCALE GENOMIC DNA]</scope>
    <source>
        <strain evidence="11 12">AM25-33</strain>
    </source>
</reference>
<evidence type="ECO:0000256" key="1">
    <source>
        <dbReference type="ARBA" id="ARBA00022553"/>
    </source>
</evidence>
<keyword evidence="12" id="KW-1185">Reference proteome</keyword>
<evidence type="ECO:0000259" key="10">
    <source>
        <dbReference type="PROSITE" id="PS51755"/>
    </source>
</evidence>
<dbReference type="PANTHER" id="PTHR48111">
    <property type="entry name" value="REGULATOR OF RPOS"/>
    <property type="match status" value="1"/>
</dbReference>
<dbReference type="SUPFAM" id="SSF52172">
    <property type="entry name" value="CheY-like"/>
    <property type="match status" value="1"/>
</dbReference>
<dbReference type="SMART" id="SM00862">
    <property type="entry name" value="Trans_reg_C"/>
    <property type="match status" value="1"/>
</dbReference>
<feature type="region of interest" description="Disordered" evidence="8">
    <location>
        <begin position="153"/>
        <end position="176"/>
    </location>
</feature>
<dbReference type="Gene3D" id="1.10.10.10">
    <property type="entry name" value="Winged helix-like DNA-binding domain superfamily/Winged helix DNA-binding domain"/>
    <property type="match status" value="1"/>
</dbReference>
<feature type="modified residue" description="4-aspartylphosphate" evidence="6">
    <location>
        <position position="57"/>
    </location>
</feature>
<evidence type="ECO:0000256" key="5">
    <source>
        <dbReference type="ARBA" id="ARBA00023163"/>
    </source>
</evidence>
<evidence type="ECO:0000256" key="6">
    <source>
        <dbReference type="PROSITE-ProRule" id="PRU00169"/>
    </source>
</evidence>
<comment type="caution">
    <text evidence="11">The sequence shown here is derived from an EMBL/GenBank/DDBJ whole genome shotgun (WGS) entry which is preliminary data.</text>
</comment>
<evidence type="ECO:0000313" key="11">
    <source>
        <dbReference type="EMBL" id="RHF38274.1"/>
    </source>
</evidence>
<dbReference type="InterPro" id="IPR016032">
    <property type="entry name" value="Sig_transdc_resp-reg_C-effctor"/>
</dbReference>
<dbReference type="GO" id="GO:0006355">
    <property type="term" value="P:regulation of DNA-templated transcription"/>
    <property type="evidence" value="ECO:0007669"/>
    <property type="project" value="InterPro"/>
</dbReference>
<keyword evidence="4 7" id="KW-0238">DNA-binding</keyword>
<dbReference type="EMBL" id="QSLJ01000001">
    <property type="protein sequence ID" value="RHF38274.1"/>
    <property type="molecule type" value="Genomic_DNA"/>
</dbReference>
<dbReference type="CDD" id="cd17574">
    <property type="entry name" value="REC_OmpR"/>
    <property type="match status" value="1"/>
</dbReference>
<evidence type="ECO:0000256" key="3">
    <source>
        <dbReference type="ARBA" id="ARBA00023015"/>
    </source>
</evidence>
<dbReference type="InterPro" id="IPR001789">
    <property type="entry name" value="Sig_transdc_resp-reg_receiver"/>
</dbReference>